<comment type="caution">
    <text evidence="3">The sequence shown here is derived from an EMBL/GenBank/DDBJ whole genome shotgun (WGS) entry which is preliminary data.</text>
</comment>
<feature type="region of interest" description="Disordered" evidence="1">
    <location>
        <begin position="414"/>
        <end position="464"/>
    </location>
</feature>
<feature type="domain" description="DUF1985" evidence="2">
    <location>
        <begin position="63"/>
        <end position="129"/>
    </location>
</feature>
<dbReference type="InterPro" id="IPR015410">
    <property type="entry name" value="DUF1985"/>
</dbReference>
<sequence>MATNPSMHVFLHTSSVITSETYLYVALPNMFNLHPAARIATPSELSTPTLDSLFFSTLILQLLFRTIRTEKVNELWFNVQGYLMRFGLQEYAAMTRLRCGVFPKGDDFDRLIERKRLKERVGYKRLLHGFRGNFERKFQKAKRRKEKEITCTVHGFPIAMQVWAFEAIPEIGERFGQRVGERLPRILRWSARKQPQHRRYDGFFKNVQLHEYATLRPTDAEAEQPDLSSLVPYDDPPVPVLDAFGVGGQSGGQDLEDRVRSGRSGDGETSGDDESDGESGSDREGDDSEDTGDSSTPPGTPIRSPVRGHVHGRGTDPLPTPIEMGVDTGRSQPPVGAYSPPCTDKGELLVRTEDLPEGADIASCPDVEHEPLPTPIDDQEDGAATEPSDAAAVTDAEINGCNVTDGEGNVATVSVPADDVPVPAPVPEGGGRVSTTRRRSARLRRPAPKTRTPYTRERRKTLKK</sequence>
<dbReference type="PANTHER" id="PTHR48449">
    <property type="entry name" value="DUF1985 DOMAIN-CONTAINING PROTEIN"/>
    <property type="match status" value="1"/>
</dbReference>
<dbReference type="Pfam" id="PF09331">
    <property type="entry name" value="DUF1985"/>
    <property type="match status" value="1"/>
</dbReference>
<evidence type="ECO:0000256" key="1">
    <source>
        <dbReference type="SAM" id="MobiDB-lite"/>
    </source>
</evidence>
<dbReference type="AlphaFoldDB" id="A0A8S0TZV6"/>
<organism evidence="3 4">
    <name type="scientific">Olea europaea subsp. europaea</name>
    <dbReference type="NCBI Taxonomy" id="158383"/>
    <lineage>
        <taxon>Eukaryota</taxon>
        <taxon>Viridiplantae</taxon>
        <taxon>Streptophyta</taxon>
        <taxon>Embryophyta</taxon>
        <taxon>Tracheophyta</taxon>
        <taxon>Spermatophyta</taxon>
        <taxon>Magnoliopsida</taxon>
        <taxon>eudicotyledons</taxon>
        <taxon>Gunneridae</taxon>
        <taxon>Pentapetalae</taxon>
        <taxon>asterids</taxon>
        <taxon>lamiids</taxon>
        <taxon>Lamiales</taxon>
        <taxon>Oleaceae</taxon>
        <taxon>Oleeae</taxon>
        <taxon>Olea</taxon>
    </lineage>
</organism>
<evidence type="ECO:0000313" key="4">
    <source>
        <dbReference type="Proteomes" id="UP000594638"/>
    </source>
</evidence>
<keyword evidence="4" id="KW-1185">Reference proteome</keyword>
<dbReference type="Proteomes" id="UP000594638">
    <property type="component" value="Unassembled WGS sequence"/>
</dbReference>
<gene>
    <name evidence="3" type="ORF">OLEA9_A096073</name>
</gene>
<feature type="compositionally biased region" description="Basic and acidic residues" evidence="1">
    <location>
        <begin position="344"/>
        <end position="354"/>
    </location>
</feature>
<feature type="compositionally biased region" description="Basic residues" evidence="1">
    <location>
        <begin position="435"/>
        <end position="448"/>
    </location>
</feature>
<accession>A0A8S0TZV6</accession>
<protein>
    <recommendedName>
        <fullName evidence="2">DUF1985 domain-containing protein</fullName>
    </recommendedName>
</protein>
<evidence type="ECO:0000259" key="2">
    <source>
        <dbReference type="Pfam" id="PF09331"/>
    </source>
</evidence>
<proteinExistence type="predicted"/>
<feature type="region of interest" description="Disordered" evidence="1">
    <location>
        <begin position="218"/>
        <end position="389"/>
    </location>
</feature>
<name>A0A8S0TZV6_OLEEU</name>
<feature type="compositionally biased region" description="Basic and acidic residues" evidence="1">
    <location>
        <begin position="255"/>
        <end position="266"/>
    </location>
</feature>
<feature type="compositionally biased region" description="Acidic residues" evidence="1">
    <location>
        <begin position="269"/>
        <end position="292"/>
    </location>
</feature>
<dbReference type="PANTHER" id="PTHR48449:SF1">
    <property type="entry name" value="DUF1985 DOMAIN-CONTAINING PROTEIN"/>
    <property type="match status" value="1"/>
</dbReference>
<dbReference type="EMBL" id="CACTIH010007371">
    <property type="protein sequence ID" value="CAA3011564.1"/>
    <property type="molecule type" value="Genomic_DNA"/>
</dbReference>
<evidence type="ECO:0000313" key="3">
    <source>
        <dbReference type="EMBL" id="CAA3011564.1"/>
    </source>
</evidence>
<dbReference type="Gramene" id="OE9A096073T1">
    <property type="protein sequence ID" value="OE9A096073C1"/>
    <property type="gene ID" value="OE9A096073"/>
</dbReference>
<reference evidence="3 4" key="1">
    <citation type="submission" date="2019-12" db="EMBL/GenBank/DDBJ databases">
        <authorList>
            <person name="Alioto T."/>
            <person name="Alioto T."/>
            <person name="Gomez Garrido J."/>
        </authorList>
    </citation>
    <scope>NUCLEOTIDE SEQUENCE [LARGE SCALE GENOMIC DNA]</scope>
</reference>